<dbReference type="EC" id="4.1.2.13" evidence="3"/>
<accession>A0A3P7VUK0</accession>
<dbReference type="AlphaFoldDB" id="A0A3P7VUK0"/>
<dbReference type="Gene3D" id="3.20.20.70">
    <property type="entry name" value="Aldolase class I"/>
    <property type="match status" value="1"/>
</dbReference>
<dbReference type="Pfam" id="PF00274">
    <property type="entry name" value="Glycolytic"/>
    <property type="match status" value="1"/>
</dbReference>
<keyword evidence="5" id="KW-0456">Lyase</keyword>
<keyword evidence="4" id="KW-0324">Glycolysis</keyword>
<dbReference type="InterPro" id="IPR013785">
    <property type="entry name" value="Aldolase_TIM"/>
</dbReference>
<comment type="similarity">
    <text evidence="2">Belongs to the class I fructose-bisphosphate aldolase family.</text>
</comment>
<dbReference type="UniPathway" id="UPA00109">
    <property type="reaction ID" value="UER00183"/>
</dbReference>
<evidence type="ECO:0000256" key="1">
    <source>
        <dbReference type="ARBA" id="ARBA00004714"/>
    </source>
</evidence>
<evidence type="ECO:0000256" key="3">
    <source>
        <dbReference type="ARBA" id="ARBA00013068"/>
    </source>
</evidence>
<evidence type="ECO:0000256" key="2">
    <source>
        <dbReference type="ARBA" id="ARBA00010387"/>
    </source>
</evidence>
<dbReference type="Proteomes" id="UP000268014">
    <property type="component" value="Unassembled WGS sequence"/>
</dbReference>
<protein>
    <recommendedName>
        <fullName evidence="3">fructose-bisphosphate aldolase</fullName>
        <ecNumber evidence="3">4.1.2.13</ecNumber>
    </recommendedName>
</protein>
<organism evidence="6 7">
    <name type="scientific">Haemonchus placei</name>
    <name type="common">Barber's pole worm</name>
    <dbReference type="NCBI Taxonomy" id="6290"/>
    <lineage>
        <taxon>Eukaryota</taxon>
        <taxon>Metazoa</taxon>
        <taxon>Ecdysozoa</taxon>
        <taxon>Nematoda</taxon>
        <taxon>Chromadorea</taxon>
        <taxon>Rhabditida</taxon>
        <taxon>Rhabditina</taxon>
        <taxon>Rhabditomorpha</taxon>
        <taxon>Strongyloidea</taxon>
        <taxon>Trichostrongylidae</taxon>
        <taxon>Haemonchus</taxon>
    </lineage>
</organism>
<dbReference type="SUPFAM" id="SSF51569">
    <property type="entry name" value="Aldolase"/>
    <property type="match status" value="1"/>
</dbReference>
<evidence type="ECO:0000313" key="7">
    <source>
        <dbReference type="Proteomes" id="UP000268014"/>
    </source>
</evidence>
<dbReference type="InterPro" id="IPR000741">
    <property type="entry name" value="FBA_I"/>
</dbReference>
<reference evidence="6 7" key="1">
    <citation type="submission" date="2018-11" db="EMBL/GenBank/DDBJ databases">
        <authorList>
            <consortium name="Pathogen Informatics"/>
        </authorList>
    </citation>
    <scope>NUCLEOTIDE SEQUENCE [LARGE SCALE GENOMIC DNA]</scope>
    <source>
        <strain evidence="6 7">MHpl1</strain>
    </source>
</reference>
<evidence type="ECO:0000256" key="4">
    <source>
        <dbReference type="ARBA" id="ARBA00023152"/>
    </source>
</evidence>
<keyword evidence="7" id="KW-1185">Reference proteome</keyword>
<dbReference type="GO" id="GO:0004332">
    <property type="term" value="F:fructose-bisphosphate aldolase activity"/>
    <property type="evidence" value="ECO:0007669"/>
    <property type="project" value="UniProtKB-EC"/>
</dbReference>
<name>A0A3P7VUK0_HAEPC</name>
<dbReference type="STRING" id="6290.A0A3P7VUK0"/>
<dbReference type="PANTHER" id="PTHR11627">
    <property type="entry name" value="FRUCTOSE-BISPHOSPHATE ALDOLASE"/>
    <property type="match status" value="1"/>
</dbReference>
<comment type="pathway">
    <text evidence="1">Carbohydrate degradation; glycolysis; D-glyceraldehyde 3-phosphate and glycerone phosphate from D-glucose: step 4/4.</text>
</comment>
<proteinExistence type="inferred from homology"/>
<dbReference type="GO" id="GO:0006096">
    <property type="term" value="P:glycolytic process"/>
    <property type="evidence" value="ECO:0007669"/>
    <property type="project" value="UniProtKB-UniPathway"/>
</dbReference>
<gene>
    <name evidence="6" type="ORF">HPLM_LOCUS1348</name>
</gene>
<evidence type="ECO:0000313" key="6">
    <source>
        <dbReference type="EMBL" id="VDO09078.1"/>
    </source>
</evidence>
<dbReference type="EMBL" id="UZAF01001740">
    <property type="protein sequence ID" value="VDO09078.1"/>
    <property type="molecule type" value="Genomic_DNA"/>
</dbReference>
<evidence type="ECO:0000256" key="5">
    <source>
        <dbReference type="ARBA" id="ARBA00023239"/>
    </source>
</evidence>
<sequence length="56" mass="6013">MSFSYGRALQASCMAKWRGQDTNVKEAQALLLQRARANSMATLGKYSADMIAGAAT</sequence>